<accession>A0A0M5J7B4</accession>
<sequence length="142" mass="16335">NEDFNKIDETIKIISKNLRKGDWSYLYQHLEVRAIIRVIVTEAIKQRPENIFKFTADLFNCRNSKSLIAKINKQLKWLKKQMNDGVWSPAEGAVSFSQSSTSSFTTKKQDCDDFKKDSDDVDSDCDLMPNKNACPETFKPSC</sequence>
<feature type="compositionally biased region" description="Low complexity" evidence="1">
    <location>
        <begin position="95"/>
        <end position="106"/>
    </location>
</feature>
<dbReference type="AlphaFoldDB" id="A0A0M5J7B4"/>
<organism evidence="2 3">
    <name type="scientific">Drosophila busckii</name>
    <name type="common">Fruit fly</name>
    <dbReference type="NCBI Taxonomy" id="30019"/>
    <lineage>
        <taxon>Eukaryota</taxon>
        <taxon>Metazoa</taxon>
        <taxon>Ecdysozoa</taxon>
        <taxon>Arthropoda</taxon>
        <taxon>Hexapoda</taxon>
        <taxon>Insecta</taxon>
        <taxon>Pterygota</taxon>
        <taxon>Neoptera</taxon>
        <taxon>Endopterygota</taxon>
        <taxon>Diptera</taxon>
        <taxon>Brachycera</taxon>
        <taxon>Muscomorpha</taxon>
        <taxon>Ephydroidea</taxon>
        <taxon>Drosophilidae</taxon>
        <taxon>Drosophila</taxon>
    </lineage>
</organism>
<feature type="compositionally biased region" description="Basic and acidic residues" evidence="1">
    <location>
        <begin position="107"/>
        <end position="118"/>
    </location>
</feature>
<dbReference type="CDD" id="cd22971">
    <property type="entry name" value="DD_RIIAD1"/>
    <property type="match status" value="1"/>
</dbReference>
<evidence type="ECO:0000313" key="2">
    <source>
        <dbReference type="EMBL" id="ALC41848.1"/>
    </source>
</evidence>
<proteinExistence type="predicted"/>
<feature type="region of interest" description="Disordered" evidence="1">
    <location>
        <begin position="95"/>
        <end position="122"/>
    </location>
</feature>
<gene>
    <name evidence="2" type="ORF">Dbus_chr2Rg1427</name>
</gene>
<name>A0A0M5J7B4_DROBS</name>
<evidence type="ECO:0000256" key="1">
    <source>
        <dbReference type="SAM" id="MobiDB-lite"/>
    </source>
</evidence>
<dbReference type="Proteomes" id="UP000494163">
    <property type="component" value="Chromosome 2R"/>
</dbReference>
<keyword evidence="3" id="KW-1185">Reference proteome</keyword>
<dbReference type="OrthoDB" id="10249338at2759"/>
<protein>
    <submittedName>
        <fullName evidence="2">CG34021</fullName>
    </submittedName>
</protein>
<dbReference type="EMBL" id="CP012524">
    <property type="protein sequence ID" value="ALC41848.1"/>
    <property type="molecule type" value="Genomic_DNA"/>
</dbReference>
<dbReference type="OMA" id="ENFKPSC"/>
<reference evidence="2 3" key="1">
    <citation type="submission" date="2015-08" db="EMBL/GenBank/DDBJ databases">
        <title>Ancestral chromatin configuration constrains chromatin evolution on differentiating sex chromosomes in Drosophila.</title>
        <authorList>
            <person name="Zhou Q."/>
            <person name="Bachtrog D."/>
        </authorList>
    </citation>
    <scope>NUCLEOTIDE SEQUENCE [LARGE SCALE GENOMIC DNA]</scope>
    <source>
        <tissue evidence="2">Whole larvae</tissue>
    </source>
</reference>
<feature type="non-terminal residue" evidence="2">
    <location>
        <position position="1"/>
    </location>
</feature>
<dbReference type="InterPro" id="IPR059162">
    <property type="entry name" value="RIIAD1"/>
</dbReference>
<evidence type="ECO:0000313" key="3">
    <source>
        <dbReference type="Proteomes" id="UP000494163"/>
    </source>
</evidence>